<keyword evidence="1" id="KW-1133">Transmembrane helix</keyword>
<keyword evidence="1" id="KW-0812">Transmembrane</keyword>
<proteinExistence type="predicted"/>
<dbReference type="OrthoDB" id="7872978at2"/>
<accession>A0A0M6Y0C9</accession>
<dbReference type="RefSeq" id="WP_145903519.1">
    <property type="nucleotide sequence ID" value="NZ_CXST01000001.1"/>
</dbReference>
<feature type="transmembrane region" description="Helical" evidence="1">
    <location>
        <begin position="16"/>
        <end position="35"/>
    </location>
</feature>
<feature type="transmembrane region" description="Helical" evidence="1">
    <location>
        <begin position="41"/>
        <end position="59"/>
    </location>
</feature>
<name>A0A0M6Y0C9_9HYPH</name>
<evidence type="ECO:0000313" key="2">
    <source>
        <dbReference type="EMBL" id="CTQ43556.1"/>
    </source>
</evidence>
<evidence type="ECO:0000313" key="3">
    <source>
        <dbReference type="Proteomes" id="UP000048926"/>
    </source>
</evidence>
<keyword evidence="1" id="KW-0472">Membrane</keyword>
<dbReference type="AlphaFoldDB" id="A0A0M6Y0C9"/>
<organism evidence="2 3">
    <name type="scientific">Roseibium aggregatum</name>
    <dbReference type="NCBI Taxonomy" id="187304"/>
    <lineage>
        <taxon>Bacteria</taxon>
        <taxon>Pseudomonadati</taxon>
        <taxon>Pseudomonadota</taxon>
        <taxon>Alphaproteobacteria</taxon>
        <taxon>Hyphomicrobiales</taxon>
        <taxon>Stappiaceae</taxon>
        <taxon>Roseibium</taxon>
    </lineage>
</organism>
<sequence>MAHATTVQATIKSQNVSFPPVLLFIVAAGLLMLMSALEPSLVLPMVAFLTMVAVTRLLARRLFQDLTGAQAQAD</sequence>
<reference evidence="3" key="1">
    <citation type="submission" date="2015-07" db="EMBL/GenBank/DDBJ databases">
        <authorList>
            <person name="Rodrigo-Torres Lidia"/>
            <person name="Arahal R.David."/>
        </authorList>
    </citation>
    <scope>NUCLEOTIDE SEQUENCE [LARGE SCALE GENOMIC DNA]</scope>
    <source>
        <strain evidence="3">CECT 4801</strain>
    </source>
</reference>
<protein>
    <submittedName>
        <fullName evidence="2">Uncharacterized protein</fullName>
    </submittedName>
</protein>
<gene>
    <name evidence="2" type="ORF">LAL4801_01996</name>
</gene>
<evidence type="ECO:0000256" key="1">
    <source>
        <dbReference type="SAM" id="Phobius"/>
    </source>
</evidence>
<dbReference type="Proteomes" id="UP000048926">
    <property type="component" value="Unassembled WGS sequence"/>
</dbReference>
<keyword evidence="3" id="KW-1185">Reference proteome</keyword>
<dbReference type="EMBL" id="CXST01000001">
    <property type="protein sequence ID" value="CTQ43556.1"/>
    <property type="molecule type" value="Genomic_DNA"/>
</dbReference>